<evidence type="ECO:0000313" key="2">
    <source>
        <dbReference type="EMBL" id="SMD14315.1"/>
    </source>
</evidence>
<organism evidence="2 3">
    <name type="scientific">Fulvimarina manganoxydans</name>
    <dbReference type="NCBI Taxonomy" id="937218"/>
    <lineage>
        <taxon>Bacteria</taxon>
        <taxon>Pseudomonadati</taxon>
        <taxon>Pseudomonadota</taxon>
        <taxon>Alphaproteobacteria</taxon>
        <taxon>Hyphomicrobiales</taxon>
        <taxon>Aurantimonadaceae</taxon>
        <taxon>Fulvimarina</taxon>
    </lineage>
</organism>
<keyword evidence="3" id="KW-1185">Reference proteome</keyword>
<protein>
    <submittedName>
        <fullName evidence="2">Uncharacterized protein</fullName>
    </submittedName>
</protein>
<evidence type="ECO:0000256" key="1">
    <source>
        <dbReference type="SAM" id="MobiDB-lite"/>
    </source>
</evidence>
<dbReference type="Proteomes" id="UP000192656">
    <property type="component" value="Unassembled WGS sequence"/>
</dbReference>
<sequence>MAILYLGPFGKGQSIFDIDAKIANGALDLRMTEKDLNRSQVAGRLLDNRRLRPAERMRSVVLSPETDRSHPLVDQTGVLPGA</sequence>
<reference evidence="2 3" key="1">
    <citation type="submission" date="2017-04" db="EMBL/GenBank/DDBJ databases">
        <authorList>
            <person name="Afonso C.L."/>
            <person name="Miller P.J."/>
            <person name="Scott M.A."/>
            <person name="Spackman E."/>
            <person name="Goraichik I."/>
            <person name="Dimitrov K.M."/>
            <person name="Suarez D.L."/>
            <person name="Swayne D.E."/>
        </authorList>
    </citation>
    <scope>NUCLEOTIDE SEQUENCE [LARGE SCALE GENOMIC DNA]</scope>
    <source>
        <strain evidence="2 3">CGMCC 1.10972</strain>
    </source>
</reference>
<evidence type="ECO:0000313" key="3">
    <source>
        <dbReference type="Proteomes" id="UP000192656"/>
    </source>
</evidence>
<feature type="region of interest" description="Disordered" evidence="1">
    <location>
        <begin position="61"/>
        <end position="82"/>
    </location>
</feature>
<dbReference type="AlphaFoldDB" id="A0A1W2EXA9"/>
<dbReference type="EMBL" id="FWXR01000041">
    <property type="protein sequence ID" value="SMD14315.1"/>
    <property type="molecule type" value="Genomic_DNA"/>
</dbReference>
<name>A0A1W2EXA9_9HYPH</name>
<proteinExistence type="predicted"/>
<accession>A0A1W2EXA9</accession>
<gene>
    <name evidence="2" type="ORF">SAMN06297251_1418</name>
</gene>